<dbReference type="Pfam" id="PF03184">
    <property type="entry name" value="DDE_1"/>
    <property type="match status" value="1"/>
</dbReference>
<evidence type="ECO:0000259" key="2">
    <source>
        <dbReference type="Pfam" id="PF03184"/>
    </source>
</evidence>
<evidence type="ECO:0000256" key="1">
    <source>
        <dbReference type="SAM" id="MobiDB-lite"/>
    </source>
</evidence>
<gene>
    <name evidence="3" type="ORF">PHMEG_00035770</name>
</gene>
<proteinExistence type="predicted"/>
<evidence type="ECO:0000313" key="4">
    <source>
        <dbReference type="Proteomes" id="UP000198211"/>
    </source>
</evidence>
<feature type="region of interest" description="Disordered" evidence="1">
    <location>
        <begin position="115"/>
        <end position="150"/>
    </location>
</feature>
<feature type="compositionally biased region" description="Basic and acidic residues" evidence="1">
    <location>
        <begin position="135"/>
        <end position="149"/>
    </location>
</feature>
<accession>A0A225UNI6</accession>
<name>A0A225UNI6_9STRA</name>
<dbReference type="EMBL" id="NBNE01014308">
    <property type="protein sequence ID" value="OWY94481.1"/>
    <property type="molecule type" value="Genomic_DNA"/>
</dbReference>
<protein>
    <recommendedName>
        <fullName evidence="2">DDE-1 domain-containing protein</fullName>
    </recommendedName>
</protein>
<dbReference type="Proteomes" id="UP000198211">
    <property type="component" value="Unassembled WGS sequence"/>
</dbReference>
<comment type="caution">
    <text evidence="3">The sequence shown here is derived from an EMBL/GenBank/DDBJ whole genome shotgun (WGS) entry which is preliminary data.</text>
</comment>
<feature type="domain" description="DDE-1" evidence="2">
    <location>
        <begin position="46"/>
        <end position="105"/>
    </location>
</feature>
<evidence type="ECO:0000313" key="3">
    <source>
        <dbReference type="EMBL" id="OWY94481.1"/>
    </source>
</evidence>
<organism evidence="3 4">
    <name type="scientific">Phytophthora megakarya</name>
    <dbReference type="NCBI Taxonomy" id="4795"/>
    <lineage>
        <taxon>Eukaryota</taxon>
        <taxon>Sar</taxon>
        <taxon>Stramenopiles</taxon>
        <taxon>Oomycota</taxon>
        <taxon>Peronosporomycetes</taxon>
        <taxon>Peronosporales</taxon>
        <taxon>Peronosporaceae</taxon>
        <taxon>Phytophthora</taxon>
    </lineage>
</organism>
<keyword evidence="4" id="KW-1185">Reference proteome</keyword>
<dbReference type="GO" id="GO:0003676">
    <property type="term" value="F:nucleic acid binding"/>
    <property type="evidence" value="ECO:0007669"/>
    <property type="project" value="InterPro"/>
</dbReference>
<reference evidence="4" key="1">
    <citation type="submission" date="2017-03" db="EMBL/GenBank/DDBJ databases">
        <title>Phytopthora megakarya and P. palmivora, two closely related causual agents of cacao black pod achieved similar genome size and gene model numbers by different mechanisms.</title>
        <authorList>
            <person name="Ali S."/>
            <person name="Shao J."/>
            <person name="Larry D.J."/>
            <person name="Kronmiller B."/>
            <person name="Shen D."/>
            <person name="Strem M.D."/>
            <person name="Melnick R.L."/>
            <person name="Guiltinan M.J."/>
            <person name="Tyler B.M."/>
            <person name="Meinhardt L.W."/>
            <person name="Bailey B.A."/>
        </authorList>
    </citation>
    <scope>NUCLEOTIDE SEQUENCE [LARGE SCALE GENOMIC DNA]</scope>
    <source>
        <strain evidence="4">zdho120</strain>
    </source>
</reference>
<dbReference type="AlphaFoldDB" id="A0A225UNI6"/>
<dbReference type="InterPro" id="IPR004875">
    <property type="entry name" value="DDE_SF_endonuclease_dom"/>
</dbReference>
<feature type="compositionally biased region" description="Polar residues" evidence="1">
    <location>
        <begin position="115"/>
        <end position="125"/>
    </location>
</feature>
<dbReference type="OrthoDB" id="4327074at2759"/>
<sequence>MPPLKRSALNRRKRSAKIKLYGGFPAGPLKTKKCQRIHSVTLDAPSVLRLDNVVAHVSTEGIDIVSETTSAIVCQLPTKSTAVCQPLDVGVMGPLKKNITAKWLSDTRVPPYTRHNTIMTDNNQGERCANGNDPVRQRKSENQAAEKRRATVGRTIETVNQLSSDVIVTSFEKAIPMYQTVIG</sequence>